<reference evidence="2 3" key="1">
    <citation type="submission" date="2017-11" db="EMBL/GenBank/DDBJ databases">
        <title>Genomic Encyclopedia of Archaeal and Bacterial Type Strains, Phase II (KMG-II): From Individual Species to Whole Genera.</title>
        <authorList>
            <person name="Goeker M."/>
        </authorList>
    </citation>
    <scope>NUCLEOTIDE SEQUENCE [LARGE SCALE GENOMIC DNA]</scope>
    <source>
        <strain evidence="2 3">DSM 27393</strain>
    </source>
</reference>
<evidence type="ECO:0000256" key="1">
    <source>
        <dbReference type="SAM" id="Phobius"/>
    </source>
</evidence>
<dbReference type="EMBL" id="PGFF01000001">
    <property type="protein sequence ID" value="PJJ71430.1"/>
    <property type="molecule type" value="Genomic_DNA"/>
</dbReference>
<evidence type="ECO:0000313" key="2">
    <source>
        <dbReference type="EMBL" id="PJJ71430.1"/>
    </source>
</evidence>
<dbReference type="AlphaFoldDB" id="A0A2M9CHT4"/>
<keyword evidence="1" id="KW-0812">Transmembrane</keyword>
<evidence type="ECO:0000313" key="3">
    <source>
        <dbReference type="Proteomes" id="UP000228758"/>
    </source>
</evidence>
<feature type="transmembrane region" description="Helical" evidence="1">
    <location>
        <begin position="14"/>
        <end position="32"/>
    </location>
</feature>
<proteinExistence type="predicted"/>
<sequence length="134" mass="14384">MTDPIAVLSTLAELLSWVGLVLGALFLIAGYTQRALARSWRPHDGAVVSVTDDVVSFRWFGTDGELHEGSDDREPGHVYEVGDAVTVFATERHPASGRIDSPEHGGKALRTVGWVLFGLGLVSVVSGVLLLFLE</sequence>
<feature type="transmembrane region" description="Helical" evidence="1">
    <location>
        <begin position="112"/>
        <end position="133"/>
    </location>
</feature>
<organism evidence="2 3">
    <name type="scientific">Diaminobutyricimonas aerilata</name>
    <dbReference type="NCBI Taxonomy" id="1162967"/>
    <lineage>
        <taxon>Bacteria</taxon>
        <taxon>Bacillati</taxon>
        <taxon>Actinomycetota</taxon>
        <taxon>Actinomycetes</taxon>
        <taxon>Micrococcales</taxon>
        <taxon>Microbacteriaceae</taxon>
        <taxon>Diaminobutyricimonas</taxon>
    </lineage>
</organism>
<gene>
    <name evidence="2" type="ORF">CLV46_0976</name>
</gene>
<accession>A0A2M9CHT4</accession>
<keyword evidence="1" id="KW-0472">Membrane</keyword>
<evidence type="ECO:0008006" key="4">
    <source>
        <dbReference type="Google" id="ProtNLM"/>
    </source>
</evidence>
<keyword evidence="3" id="KW-1185">Reference proteome</keyword>
<dbReference type="OrthoDB" id="5125638at2"/>
<name>A0A2M9CHT4_9MICO</name>
<dbReference type="RefSeq" id="WP_100363732.1">
    <property type="nucleotide sequence ID" value="NZ_PGFF01000001.1"/>
</dbReference>
<keyword evidence="1" id="KW-1133">Transmembrane helix</keyword>
<protein>
    <recommendedName>
        <fullName evidence="4">DUF3592 domain-containing protein</fullName>
    </recommendedName>
</protein>
<comment type="caution">
    <text evidence="2">The sequence shown here is derived from an EMBL/GenBank/DDBJ whole genome shotgun (WGS) entry which is preliminary data.</text>
</comment>
<dbReference type="Proteomes" id="UP000228758">
    <property type="component" value="Unassembled WGS sequence"/>
</dbReference>